<dbReference type="Proteomes" id="UP001595191">
    <property type="component" value="Unassembled WGS sequence"/>
</dbReference>
<keyword evidence="2" id="KW-1185">Reference proteome</keyword>
<name>A0ACC7LPY6_9FLAO</name>
<proteinExistence type="predicted"/>
<accession>A0ACC7LPY6</accession>
<comment type="caution">
    <text evidence="1">The sequence shown here is derived from an EMBL/GenBank/DDBJ whole genome shotgun (WGS) entry which is preliminary data.</text>
</comment>
<protein>
    <submittedName>
        <fullName evidence="1">Asparagine synthase (Glutamine-hydrolyzing)</fullName>
        <ecNumber evidence="1">6.3.5.4</ecNumber>
    </submittedName>
</protein>
<gene>
    <name evidence="1" type="primary">asnB</name>
    <name evidence="1" type="ORF">ACEZ3G_09155</name>
</gene>
<dbReference type="EC" id="6.3.5.4" evidence="1"/>
<dbReference type="EMBL" id="JBHFPV010000002">
    <property type="protein sequence ID" value="MFH6603642.1"/>
    <property type="molecule type" value="Genomic_DNA"/>
</dbReference>
<evidence type="ECO:0000313" key="2">
    <source>
        <dbReference type="Proteomes" id="UP001595191"/>
    </source>
</evidence>
<sequence length="623" mass="71496">MCGIAGILNFDGQNSVSTEMLKKMAEVIVHRGPDGEGFFVEDNIGLAHRRLSIIDLAEGDQPMFNERKTIGIIFNGEIYNYIELKDELKQLGHSFSTNSDTEVIIKAYEQWGFSCQEKLNGMWAFALWDSTERHLFISRDRLGEKPLNYMVYKDTFLFASEIKSIMAYTGGVDVDTDMEELYLFLGYVPSPYTFYKSIKKLPAGKFLVVKDKKVSEHTYWQLPDIGETDLRKDKKKINSELSELLYDSIRIRMRSDVPYGAFLSGGLDSSSIVAIMSEISSFPVKTFTIGFNEKAFDERKKAEVIAERFRTEHAVKIVDKSSLEKSIKDILYHFDEPFADPAAIPTSFLAESAAEHVKMVLTGDGGDEVFAGYSNYQSELFAEGYQKRVPRFLKKSLPMLIDGLGNVVTGDIRYKLNRVGRVLDSFNLDFDQRLITKFVKIPPKEVKSILNDKSYQIEDFISESLYNCRLKDPFYRLNYFHLKVSLADQMLAKVDRTSMAHSLETRAPFLDHRIVELMYQVDKSLKMPKYSDQGVKYLLKEVMGQKLPKSILDRKKQGFEVPLREWFKDGEFDDMLDSTPTLNILNDCAVMKLIEENKNGQVDHGALLWRIVLLQKWMNRTIA</sequence>
<organism evidence="1 2">
    <name type="scientific">Meishania litoralis</name>
    <dbReference type="NCBI Taxonomy" id="3434685"/>
    <lineage>
        <taxon>Bacteria</taxon>
        <taxon>Pseudomonadati</taxon>
        <taxon>Bacteroidota</taxon>
        <taxon>Flavobacteriia</taxon>
        <taxon>Flavobacteriales</taxon>
        <taxon>Flavobacteriaceae</taxon>
        <taxon>Meishania</taxon>
    </lineage>
</organism>
<reference evidence="1" key="1">
    <citation type="submission" date="2024-09" db="EMBL/GenBank/DDBJ databases">
        <authorList>
            <person name="Liu J."/>
        </authorList>
    </citation>
    <scope>NUCLEOTIDE SEQUENCE</scope>
    <source>
        <strain evidence="1">NBU2967</strain>
    </source>
</reference>
<keyword evidence="1" id="KW-0436">Ligase</keyword>
<evidence type="ECO:0000313" key="1">
    <source>
        <dbReference type="EMBL" id="MFH6603642.1"/>
    </source>
</evidence>